<evidence type="ECO:0000313" key="2">
    <source>
        <dbReference type="EMBL" id="HFC47049.1"/>
    </source>
</evidence>
<protein>
    <submittedName>
        <fullName evidence="2">Uncharacterized protein</fullName>
    </submittedName>
</protein>
<sequence length="96" mass="10788">MECQTNKPGVNCNFMTAQGCSFEGGACYPIVEQCEGCAKIVEYETGRFCAVYPHPEMKWRKGPCNFATHVKREVEKDESGKKINPLKAAKRAARKR</sequence>
<dbReference type="Pfam" id="PF20657">
    <property type="entry name" value="DUF6811"/>
    <property type="match status" value="1"/>
</dbReference>
<dbReference type="NCBIfam" id="NF038144">
    <property type="entry name" value="PxxKW"/>
    <property type="match status" value="1"/>
</dbReference>
<organism evidence="2">
    <name type="scientific">Dissulfuribacter thermophilus</name>
    <dbReference type="NCBI Taxonomy" id="1156395"/>
    <lineage>
        <taxon>Bacteria</taxon>
        <taxon>Pseudomonadati</taxon>
        <taxon>Thermodesulfobacteriota</taxon>
        <taxon>Dissulfuribacteria</taxon>
        <taxon>Dissulfuribacterales</taxon>
        <taxon>Dissulfuribacteraceae</taxon>
        <taxon>Dissulfuribacter</taxon>
    </lineage>
</organism>
<reference evidence="2" key="1">
    <citation type="journal article" date="2020" name="mSystems">
        <title>Genome- and Community-Level Interaction Insights into Carbon Utilization and Element Cycling Functions of Hydrothermarchaeota in Hydrothermal Sediment.</title>
        <authorList>
            <person name="Zhou Z."/>
            <person name="Liu Y."/>
            <person name="Xu W."/>
            <person name="Pan J."/>
            <person name="Luo Z.H."/>
            <person name="Li M."/>
        </authorList>
    </citation>
    <scope>NUCLEOTIDE SEQUENCE [LARGE SCALE GENOMIC DNA]</scope>
    <source>
        <strain evidence="2">HyVt-503</strain>
    </source>
</reference>
<name>A0A7V2SYP6_9BACT</name>
<comment type="caution">
    <text evidence="2">The sequence shown here is derived from an EMBL/GenBank/DDBJ whole genome shotgun (WGS) entry which is preliminary data.</text>
</comment>
<evidence type="ECO:0000256" key="1">
    <source>
        <dbReference type="SAM" id="MobiDB-lite"/>
    </source>
</evidence>
<dbReference type="InterPro" id="IPR047766">
    <property type="entry name" value="PxxKW_fam"/>
</dbReference>
<dbReference type="AlphaFoldDB" id="A0A7V2SYP6"/>
<dbReference type="Proteomes" id="UP000885797">
    <property type="component" value="Unassembled WGS sequence"/>
</dbReference>
<dbReference type="PROSITE" id="PS51257">
    <property type="entry name" value="PROKAR_LIPOPROTEIN"/>
    <property type="match status" value="1"/>
</dbReference>
<feature type="region of interest" description="Disordered" evidence="1">
    <location>
        <begin position="76"/>
        <end position="96"/>
    </location>
</feature>
<dbReference type="EMBL" id="DRND01000326">
    <property type="protein sequence ID" value="HFC47049.1"/>
    <property type="molecule type" value="Genomic_DNA"/>
</dbReference>
<gene>
    <name evidence="2" type="ORF">ENJ63_04120</name>
</gene>
<proteinExistence type="predicted"/>
<accession>A0A7V2SYP6</accession>